<comment type="similarity">
    <text evidence="1">Belongs to the peptidase A31 family.</text>
</comment>
<dbReference type="NCBIfam" id="TIGR00072">
    <property type="entry name" value="hydrog_prot"/>
    <property type="match status" value="1"/>
</dbReference>
<evidence type="ECO:0000313" key="7">
    <source>
        <dbReference type="Proteomes" id="UP000069773"/>
    </source>
</evidence>
<proteinExistence type="inferred from homology"/>
<dbReference type="AlphaFoldDB" id="A0AAW5SFG6"/>
<sequence length="150" mass="15102">MSGDVVIGIGNSFRRDDGVGPAVAEEIAGRSLPGVRVLVCTGEPGALLDAWSGAGLAIVIDAAMGDGSSPGRIRRWTPGDDGAAGVVSSHAIGLPQAFTLGEALQQLPDRLIGFSVDIIDADHGVGMTSDVAAAVPGVVKAVLAELDHHM</sequence>
<comment type="caution">
    <text evidence="6">The sequence shown here is derived from an EMBL/GenBank/DDBJ whole genome shotgun (WGS) entry which is preliminary data.</text>
</comment>
<dbReference type="Gene3D" id="3.40.50.1450">
    <property type="entry name" value="HybD-like"/>
    <property type="match status" value="1"/>
</dbReference>
<reference evidence="5 7" key="1">
    <citation type="journal article" date="2016" name="Genome Announc.">
        <title>Draft Genome Sequences of Five Rapidly Growing Mycobacterium Species, M. thermoresistibile, M. fortuitum subsp. acetamidolyticum, M. canariasense, M. brisbanense, and M. novocastrense.</title>
        <authorList>
            <person name="Katahira K."/>
            <person name="Ogura Y."/>
            <person name="Gotoh Y."/>
            <person name="Hayashi T."/>
        </authorList>
    </citation>
    <scope>NUCLEOTIDE SEQUENCE [LARGE SCALE GENOMIC DNA]</scope>
    <source>
        <strain evidence="5 7">JCM18114</strain>
    </source>
</reference>
<dbReference type="SUPFAM" id="SSF53163">
    <property type="entry name" value="HybD-like"/>
    <property type="match status" value="1"/>
</dbReference>
<keyword evidence="7" id="KW-1185">Reference proteome</keyword>
<organism evidence="6 8">
    <name type="scientific">Mycolicibacterium novocastrense</name>
    <name type="common">Mycobacterium novocastrense</name>
    <dbReference type="NCBI Taxonomy" id="59813"/>
    <lineage>
        <taxon>Bacteria</taxon>
        <taxon>Bacillati</taxon>
        <taxon>Actinomycetota</taxon>
        <taxon>Actinomycetes</taxon>
        <taxon>Mycobacteriales</taxon>
        <taxon>Mycobacteriaceae</taxon>
        <taxon>Mycolicibacterium</taxon>
    </lineage>
</organism>
<evidence type="ECO:0000313" key="8">
    <source>
        <dbReference type="Proteomes" id="UP001207528"/>
    </source>
</evidence>
<evidence type="ECO:0000256" key="1">
    <source>
        <dbReference type="ARBA" id="ARBA00006814"/>
    </source>
</evidence>
<dbReference type="PANTHER" id="PTHR30302:SF1">
    <property type="entry name" value="HYDROGENASE 2 MATURATION PROTEASE"/>
    <property type="match status" value="1"/>
</dbReference>
<evidence type="ECO:0000313" key="5">
    <source>
        <dbReference type="EMBL" id="GAT08120.1"/>
    </source>
</evidence>
<dbReference type="GO" id="GO:0008047">
    <property type="term" value="F:enzyme activator activity"/>
    <property type="evidence" value="ECO:0007669"/>
    <property type="project" value="InterPro"/>
</dbReference>
<keyword evidence="4" id="KW-0378">Hydrolase</keyword>
<reference evidence="6" key="2">
    <citation type="submission" date="2020-07" db="EMBL/GenBank/DDBJ databases">
        <authorList>
            <person name="Pettersson B.M.F."/>
            <person name="Behra P.R.K."/>
            <person name="Ramesh M."/>
            <person name="Das S."/>
            <person name="Dasgupta S."/>
            <person name="Kirsebom L.A."/>
        </authorList>
    </citation>
    <scope>NUCLEOTIDE SEQUENCE</scope>
    <source>
        <strain evidence="6">DSM 44203</strain>
    </source>
</reference>
<dbReference type="Proteomes" id="UP001207528">
    <property type="component" value="Unassembled WGS sequence"/>
</dbReference>
<gene>
    <name evidence="6" type="ORF">H7I77_03705</name>
    <name evidence="5" type="ORF">RMCN_1253</name>
</gene>
<dbReference type="InterPro" id="IPR023430">
    <property type="entry name" value="Pept_HybD-like_dom_sf"/>
</dbReference>
<dbReference type="PANTHER" id="PTHR30302">
    <property type="entry name" value="HYDROGENASE 1 MATURATION PROTEASE"/>
    <property type="match status" value="1"/>
</dbReference>
<dbReference type="GO" id="GO:0016485">
    <property type="term" value="P:protein processing"/>
    <property type="evidence" value="ECO:0007669"/>
    <property type="project" value="TreeGrafter"/>
</dbReference>
<keyword evidence="2 6" id="KW-0645">Protease</keyword>
<dbReference type="InterPro" id="IPR000671">
    <property type="entry name" value="Peptidase_A31"/>
</dbReference>
<evidence type="ECO:0000256" key="4">
    <source>
        <dbReference type="ARBA" id="ARBA00022801"/>
    </source>
</evidence>
<accession>A0AAW5SFG6</accession>
<dbReference type="EMBL" id="JACKTI010000019">
    <property type="protein sequence ID" value="MCV7022457.1"/>
    <property type="molecule type" value="Genomic_DNA"/>
</dbReference>
<keyword evidence="3" id="KW-0064">Aspartyl protease</keyword>
<name>A0AAW5SFG6_MYCNV</name>
<dbReference type="RefSeq" id="WP_067387882.1">
    <property type="nucleotide sequence ID" value="NZ_BCTA01000021.1"/>
</dbReference>
<dbReference type="Proteomes" id="UP000069773">
    <property type="component" value="Unassembled WGS sequence"/>
</dbReference>
<reference evidence="6" key="3">
    <citation type="journal article" date="2022" name="BMC Genomics">
        <title>Comparative genome analysis of mycobacteria focusing on tRNA and non-coding RNA.</title>
        <authorList>
            <person name="Behra P.R.K."/>
            <person name="Pettersson B.M.F."/>
            <person name="Ramesh M."/>
            <person name="Das S."/>
            <person name="Dasgupta S."/>
            <person name="Kirsebom L.A."/>
        </authorList>
    </citation>
    <scope>NUCLEOTIDE SEQUENCE</scope>
    <source>
        <strain evidence="6">DSM 44203</strain>
    </source>
</reference>
<dbReference type="Pfam" id="PF01750">
    <property type="entry name" value="HycI"/>
    <property type="match status" value="1"/>
</dbReference>
<dbReference type="CDD" id="cd00518">
    <property type="entry name" value="H2MP"/>
    <property type="match status" value="1"/>
</dbReference>
<evidence type="ECO:0000256" key="2">
    <source>
        <dbReference type="ARBA" id="ARBA00022670"/>
    </source>
</evidence>
<dbReference type="GO" id="GO:0004190">
    <property type="term" value="F:aspartic-type endopeptidase activity"/>
    <property type="evidence" value="ECO:0007669"/>
    <property type="project" value="UniProtKB-KW"/>
</dbReference>
<dbReference type="EMBL" id="BCTA01000021">
    <property type="protein sequence ID" value="GAT08120.1"/>
    <property type="molecule type" value="Genomic_DNA"/>
</dbReference>
<evidence type="ECO:0000313" key="6">
    <source>
        <dbReference type="EMBL" id="MCV7022457.1"/>
    </source>
</evidence>
<evidence type="ECO:0000256" key="3">
    <source>
        <dbReference type="ARBA" id="ARBA00022750"/>
    </source>
</evidence>
<protein>
    <submittedName>
        <fullName evidence="6">Hydrogenase maturation protease</fullName>
    </submittedName>
</protein>